<protein>
    <submittedName>
        <fullName evidence="1">Uncharacterized protein</fullName>
    </submittedName>
</protein>
<organism evidence="1 2">
    <name type="scientific">Sedimentitalea nanhaiensis</name>
    <dbReference type="NCBI Taxonomy" id="999627"/>
    <lineage>
        <taxon>Bacteria</taxon>
        <taxon>Pseudomonadati</taxon>
        <taxon>Pseudomonadota</taxon>
        <taxon>Alphaproteobacteria</taxon>
        <taxon>Rhodobacterales</taxon>
        <taxon>Paracoccaceae</taxon>
        <taxon>Sedimentitalea</taxon>
    </lineage>
</organism>
<evidence type="ECO:0000313" key="2">
    <source>
        <dbReference type="Proteomes" id="UP000182466"/>
    </source>
</evidence>
<dbReference type="EMBL" id="FPAW01000016">
    <property type="protein sequence ID" value="SFT98007.1"/>
    <property type="molecule type" value="Genomic_DNA"/>
</dbReference>
<proteinExistence type="predicted"/>
<accession>A0A1I7CF07</accession>
<dbReference type="Proteomes" id="UP000182466">
    <property type="component" value="Unassembled WGS sequence"/>
</dbReference>
<keyword evidence="2" id="KW-1185">Reference proteome</keyword>
<dbReference type="STRING" id="999627.SAMN05216236_11651"/>
<dbReference type="RefSeq" id="WP_154665584.1">
    <property type="nucleotide sequence ID" value="NZ_FPAW01000016.1"/>
</dbReference>
<dbReference type="AlphaFoldDB" id="A0A1I7CF07"/>
<gene>
    <name evidence="1" type="ORF">SAMN05216236_11651</name>
</gene>
<evidence type="ECO:0000313" key="1">
    <source>
        <dbReference type="EMBL" id="SFT98007.1"/>
    </source>
</evidence>
<reference evidence="1 2" key="1">
    <citation type="submission" date="2016-10" db="EMBL/GenBank/DDBJ databases">
        <authorList>
            <person name="de Groot N.N."/>
        </authorList>
    </citation>
    <scope>NUCLEOTIDE SEQUENCE [LARGE SCALE GENOMIC DNA]</scope>
    <source>
        <strain evidence="1 2">CGMCC 1.10959</strain>
    </source>
</reference>
<name>A0A1I7CF07_9RHOB</name>
<sequence length="56" mass="6490">MTGLGGFDQTLDVDVCPWITRANIKMFAKIPFFCYFQVFAENFVRPRYFVMGQKGS</sequence>